<protein>
    <recommendedName>
        <fullName evidence="4">Prepilin-type N-terminal cleavage/methylation domain-containing protein</fullName>
    </recommendedName>
</protein>
<gene>
    <name evidence="2" type="ORF">EV379_0405</name>
</gene>
<comment type="caution">
    <text evidence="2">The sequence shown here is derived from an EMBL/GenBank/DDBJ whole genome shotgun (WGS) entry which is preliminary data.</text>
</comment>
<evidence type="ECO:0008006" key="4">
    <source>
        <dbReference type="Google" id="ProtNLM"/>
    </source>
</evidence>
<accession>A0A4Q8AJF1</accession>
<keyword evidence="1" id="KW-0472">Membrane</keyword>
<reference evidence="2 3" key="1">
    <citation type="submission" date="2019-02" db="EMBL/GenBank/DDBJ databases">
        <title>Sequencing the genomes of 1000 actinobacteria strains.</title>
        <authorList>
            <person name="Klenk H.-P."/>
        </authorList>
    </citation>
    <scope>NUCLEOTIDE SEQUENCE [LARGE SCALE GENOMIC DNA]</scope>
    <source>
        <strain evidence="2 3">DSM 18319</strain>
    </source>
</reference>
<keyword evidence="1" id="KW-0812">Transmembrane</keyword>
<organism evidence="2 3">
    <name type="scientific">Microterricola gilva</name>
    <dbReference type="NCBI Taxonomy" id="393267"/>
    <lineage>
        <taxon>Bacteria</taxon>
        <taxon>Bacillati</taxon>
        <taxon>Actinomycetota</taxon>
        <taxon>Actinomycetes</taxon>
        <taxon>Micrococcales</taxon>
        <taxon>Microbacteriaceae</taxon>
        <taxon>Microterricola</taxon>
    </lineage>
</organism>
<name>A0A4Q8AJF1_9MICO</name>
<dbReference type="OrthoDB" id="5123990at2"/>
<dbReference type="AlphaFoldDB" id="A0A4Q8AJF1"/>
<dbReference type="RefSeq" id="WP_130504681.1">
    <property type="nucleotide sequence ID" value="NZ_SHLC01000001.1"/>
</dbReference>
<dbReference type="Proteomes" id="UP000291483">
    <property type="component" value="Unassembled WGS sequence"/>
</dbReference>
<dbReference type="EMBL" id="SHLC01000001">
    <property type="protein sequence ID" value="RZU64111.1"/>
    <property type="molecule type" value="Genomic_DNA"/>
</dbReference>
<keyword evidence="3" id="KW-1185">Reference proteome</keyword>
<sequence>MKLVRKRMPAEDDSGVGLIEIIIAMMLLAIIAIAILPTLIQGLKLSSANATFASATAIVNGQLEDARSYKSCAAVTPTNTTATDARGVTLKVVRTVGTCPAALVSYPASIPVIVTVTRADTGVIISARTSVYVEGP</sequence>
<evidence type="ECO:0000313" key="2">
    <source>
        <dbReference type="EMBL" id="RZU64111.1"/>
    </source>
</evidence>
<evidence type="ECO:0000313" key="3">
    <source>
        <dbReference type="Proteomes" id="UP000291483"/>
    </source>
</evidence>
<feature type="transmembrane region" description="Helical" evidence="1">
    <location>
        <begin position="21"/>
        <end position="40"/>
    </location>
</feature>
<evidence type="ECO:0000256" key="1">
    <source>
        <dbReference type="SAM" id="Phobius"/>
    </source>
</evidence>
<proteinExistence type="predicted"/>
<keyword evidence="1" id="KW-1133">Transmembrane helix</keyword>